<keyword evidence="4" id="KW-1185">Reference proteome</keyword>
<feature type="compositionally biased region" description="Polar residues" evidence="2">
    <location>
        <begin position="716"/>
        <end position="727"/>
    </location>
</feature>
<feature type="coiled-coil region" evidence="1">
    <location>
        <begin position="148"/>
        <end position="200"/>
    </location>
</feature>
<comment type="caution">
    <text evidence="3">The sequence shown here is derived from an EMBL/GenBank/DDBJ whole genome shotgun (WGS) entry which is preliminary data.</text>
</comment>
<feature type="compositionally biased region" description="Basic and acidic residues" evidence="2">
    <location>
        <begin position="415"/>
        <end position="428"/>
    </location>
</feature>
<feature type="region of interest" description="Disordered" evidence="2">
    <location>
        <begin position="548"/>
        <end position="671"/>
    </location>
</feature>
<feature type="compositionally biased region" description="Low complexity" evidence="2">
    <location>
        <begin position="443"/>
        <end position="453"/>
    </location>
</feature>
<protein>
    <submittedName>
        <fullName evidence="3">Uncharacterized protein</fullName>
    </submittedName>
</protein>
<evidence type="ECO:0000256" key="2">
    <source>
        <dbReference type="SAM" id="MobiDB-lite"/>
    </source>
</evidence>
<keyword evidence="1" id="KW-0175">Coiled coil</keyword>
<sequence>MDHYTRRCISKPSNAKSAQQVLEKSAAEMVKGSTATQRHDSGTFSGNKPKSNGWDALRPKAAKTIPGNSSYLKRNATLVSKSVDEGVQNVQNLPPNIASLDLRGPDATSQILYEQRASQGGNTHRVTPLGEEKKCRLKDLCEEDKAKVAKLIQQVVEAGQEKERFQAEMDETRCSSEERLSKLRLQNQEIISEVASLRSKLGHAFALLRKYQAKVRSMSNAGLSPERDPGSAEAEEGPRAAPKSPSTTWGVPMEISGAGSSDNLAGEDPSGNPKACDDAEPSQSQLQPPSSNALGTGAAVGSDEPPLPPIPTPQAEPRSMLELDSQPLLLQNLSPAEEGNVSAPDGNCGARPAQPPPSRVSVLTVTAGNSTDPEPASLEASSTSGEEVCCQGSPPPIARLRRDQGEQVDVAELDGTAKHDAATQDDRPAGAPSKGHSCAATPGLEATTAGSGAAEEITRCREALCGDASNEPAVLMGLVPAPSESAHVVSKFQLPTRSSLFTTPNPHGVAAVEEPHAAPAPIGGEEGSGDTENVEQIMEDLFARKPCQACPPPAQCAETSQGGAGQPGIPRASGSSAAQAPLRDPSSEKAMVDPSLGKGAVPRNEEDLLDPSLWEGLDIPSPSSSAKINPKPRSGSSALVPRELLPVPSIAPGPAIATAPGLRPSKAENSELMSSLNARASAEFSAWLTEQAERYYATKAGGGPVPDRACPAPLTASWQPSPDSSQGDIEHVEHRSALPMPPRPARLKEGGARPVAMPAGEKRGTTMNSLMLDALNFDQSLLDLVDELETGAAFASSTHSSHVEDSNQHSEQLAVAPFVETELMALGDVGLHEDHESQQKCRKSARSLVGRGASSAASPTWWQTSVKDCLQENDWVSNILDIEQEEAKCLR</sequence>
<evidence type="ECO:0000313" key="4">
    <source>
        <dbReference type="Proteomes" id="UP001190700"/>
    </source>
</evidence>
<gene>
    <name evidence="3" type="ORF">CYMTET_27184</name>
</gene>
<dbReference type="PANTHER" id="PTHR28375">
    <property type="entry name" value="PROTEIN HINDERIN"/>
    <property type="match status" value="1"/>
</dbReference>
<dbReference type="EMBL" id="LGRX02014825">
    <property type="protein sequence ID" value="KAK3264054.1"/>
    <property type="molecule type" value="Genomic_DNA"/>
</dbReference>
<evidence type="ECO:0000313" key="3">
    <source>
        <dbReference type="EMBL" id="KAK3264054.1"/>
    </source>
</evidence>
<feature type="compositionally biased region" description="Pro residues" evidence="2">
    <location>
        <begin position="305"/>
        <end position="314"/>
    </location>
</feature>
<proteinExistence type="predicted"/>
<evidence type="ECO:0000256" key="1">
    <source>
        <dbReference type="SAM" id="Coils"/>
    </source>
</evidence>
<accession>A0AAE0FQK6</accession>
<feature type="compositionally biased region" description="Low complexity" evidence="2">
    <location>
        <begin position="281"/>
        <end position="291"/>
    </location>
</feature>
<feature type="region of interest" description="Disordered" evidence="2">
    <location>
        <begin position="699"/>
        <end position="761"/>
    </location>
</feature>
<organism evidence="3 4">
    <name type="scientific">Cymbomonas tetramitiformis</name>
    <dbReference type="NCBI Taxonomy" id="36881"/>
    <lineage>
        <taxon>Eukaryota</taxon>
        <taxon>Viridiplantae</taxon>
        <taxon>Chlorophyta</taxon>
        <taxon>Pyramimonadophyceae</taxon>
        <taxon>Pyramimonadales</taxon>
        <taxon>Pyramimonadaceae</taxon>
        <taxon>Cymbomonas</taxon>
    </lineage>
</organism>
<dbReference type="InterPro" id="IPR032736">
    <property type="entry name" value="Hinderin"/>
</dbReference>
<feature type="compositionally biased region" description="Low complexity" evidence="2">
    <location>
        <begin position="648"/>
        <end position="661"/>
    </location>
</feature>
<dbReference type="AlphaFoldDB" id="A0AAE0FQK6"/>
<feature type="region of interest" description="Disordered" evidence="2">
    <location>
        <begin position="23"/>
        <end position="55"/>
    </location>
</feature>
<name>A0AAE0FQK6_9CHLO</name>
<feature type="compositionally biased region" description="Polar residues" evidence="2">
    <location>
        <begin position="361"/>
        <end position="372"/>
    </location>
</feature>
<reference evidence="3 4" key="1">
    <citation type="journal article" date="2015" name="Genome Biol. Evol.">
        <title>Comparative Genomics of a Bacterivorous Green Alga Reveals Evolutionary Causalities and Consequences of Phago-Mixotrophic Mode of Nutrition.</title>
        <authorList>
            <person name="Burns J.A."/>
            <person name="Paasch A."/>
            <person name="Narechania A."/>
            <person name="Kim E."/>
        </authorList>
    </citation>
    <scope>NUCLEOTIDE SEQUENCE [LARGE SCALE GENOMIC DNA]</scope>
    <source>
        <strain evidence="3 4">PLY_AMNH</strain>
    </source>
</reference>
<feature type="region of interest" description="Disordered" evidence="2">
    <location>
        <begin position="219"/>
        <end position="453"/>
    </location>
</feature>
<dbReference type="PANTHER" id="PTHR28375:SF1">
    <property type="entry name" value="PROTEIN HINDERIN"/>
    <property type="match status" value="1"/>
</dbReference>
<dbReference type="Proteomes" id="UP001190700">
    <property type="component" value="Unassembled WGS sequence"/>
</dbReference>